<gene>
    <name evidence="6" type="ORF">CVT26_009744</name>
</gene>
<evidence type="ECO:0000256" key="3">
    <source>
        <dbReference type="ARBA" id="ARBA00023002"/>
    </source>
</evidence>
<sequence>MATTLRILVSGAGIGGPVAAYWLAKAGHDVTVIERAPVLRKEGQTVDIRKEGLRIIEWMGIREKVDERCTKEAGIRLVDDQERVWAAFPQSGDEGFTSEVEIVRGELSMLLYEISKSQIKYRFGTTIQEFTETENGVNVTLKGPNGQSHETFDVIIAAEGLYSRTRARAFHEDITKPIHSFHLFSASFSVPANENDTLWANGTVYRGKRMTLCRPDGFGRTRIGLSWYDDGPETRAIAHPNTPKEQQKEFVCSRFADLVSESPTLVRFLDGLAKSEDLYLAEIGQTKIPSWSRGRVVLLGDTAYCPSAMTGMGTTAAIAGAYVLAAELVRHPTDHSKAFAEYEAQVRPWIEKIQVIPSARVGLGRPASQFGVNILYWVMYTVSLVVKIGFVSSFLSRFAPSTKQTLPLPPASTFDRSDL</sequence>
<dbReference type="PRINTS" id="PR00420">
    <property type="entry name" value="RNGMNOXGNASE"/>
</dbReference>
<accession>A0A409YBH1</accession>
<evidence type="ECO:0000313" key="7">
    <source>
        <dbReference type="Proteomes" id="UP000284706"/>
    </source>
</evidence>
<dbReference type="Gene3D" id="3.30.9.10">
    <property type="entry name" value="D-Amino Acid Oxidase, subunit A, domain 2"/>
    <property type="match status" value="1"/>
</dbReference>
<dbReference type="GO" id="GO:0016491">
    <property type="term" value="F:oxidoreductase activity"/>
    <property type="evidence" value="ECO:0007669"/>
    <property type="project" value="UniProtKB-KW"/>
</dbReference>
<dbReference type="EMBL" id="NHYE01001013">
    <property type="protein sequence ID" value="PPR00329.1"/>
    <property type="molecule type" value="Genomic_DNA"/>
</dbReference>
<keyword evidence="4" id="KW-0812">Transmembrane</keyword>
<name>A0A409YBH1_9AGAR</name>
<dbReference type="PANTHER" id="PTHR46865:SF2">
    <property type="entry name" value="MONOOXYGENASE"/>
    <property type="match status" value="1"/>
</dbReference>
<dbReference type="InterPro" id="IPR036188">
    <property type="entry name" value="FAD/NAD-bd_sf"/>
</dbReference>
<dbReference type="PANTHER" id="PTHR46865">
    <property type="entry name" value="OXIDOREDUCTASE-RELATED"/>
    <property type="match status" value="1"/>
</dbReference>
<keyword evidence="1" id="KW-0285">Flavoprotein</keyword>
<dbReference type="InParanoid" id="A0A409YBH1"/>
<protein>
    <recommendedName>
        <fullName evidence="5">FAD-binding domain-containing protein</fullName>
    </recommendedName>
</protein>
<organism evidence="6 7">
    <name type="scientific">Gymnopilus dilepis</name>
    <dbReference type="NCBI Taxonomy" id="231916"/>
    <lineage>
        <taxon>Eukaryota</taxon>
        <taxon>Fungi</taxon>
        <taxon>Dikarya</taxon>
        <taxon>Basidiomycota</taxon>
        <taxon>Agaricomycotina</taxon>
        <taxon>Agaricomycetes</taxon>
        <taxon>Agaricomycetidae</taxon>
        <taxon>Agaricales</taxon>
        <taxon>Agaricineae</taxon>
        <taxon>Hymenogastraceae</taxon>
        <taxon>Gymnopilus</taxon>
    </lineage>
</organism>
<dbReference type="Pfam" id="PF01494">
    <property type="entry name" value="FAD_binding_3"/>
    <property type="match status" value="1"/>
</dbReference>
<dbReference type="GO" id="GO:0071949">
    <property type="term" value="F:FAD binding"/>
    <property type="evidence" value="ECO:0007669"/>
    <property type="project" value="InterPro"/>
</dbReference>
<dbReference type="STRING" id="231916.A0A409YBH1"/>
<proteinExistence type="predicted"/>
<evidence type="ECO:0000259" key="5">
    <source>
        <dbReference type="Pfam" id="PF01494"/>
    </source>
</evidence>
<dbReference type="InterPro" id="IPR002938">
    <property type="entry name" value="FAD-bd"/>
</dbReference>
<dbReference type="InterPro" id="IPR051704">
    <property type="entry name" value="FAD_aromatic-hydroxylase"/>
</dbReference>
<reference evidence="6 7" key="1">
    <citation type="journal article" date="2018" name="Evol. Lett.">
        <title>Horizontal gene cluster transfer increased hallucinogenic mushroom diversity.</title>
        <authorList>
            <person name="Reynolds H.T."/>
            <person name="Vijayakumar V."/>
            <person name="Gluck-Thaler E."/>
            <person name="Korotkin H.B."/>
            <person name="Matheny P.B."/>
            <person name="Slot J.C."/>
        </authorList>
    </citation>
    <scope>NUCLEOTIDE SEQUENCE [LARGE SCALE GENOMIC DNA]</scope>
    <source>
        <strain evidence="6 7">SRW20</strain>
    </source>
</reference>
<dbReference type="SUPFAM" id="SSF51905">
    <property type="entry name" value="FAD/NAD(P)-binding domain"/>
    <property type="match status" value="1"/>
</dbReference>
<dbReference type="AlphaFoldDB" id="A0A409YBH1"/>
<evidence type="ECO:0000313" key="6">
    <source>
        <dbReference type="EMBL" id="PPR00329.1"/>
    </source>
</evidence>
<dbReference type="Proteomes" id="UP000284706">
    <property type="component" value="Unassembled WGS sequence"/>
</dbReference>
<evidence type="ECO:0000256" key="4">
    <source>
        <dbReference type="SAM" id="Phobius"/>
    </source>
</evidence>
<keyword evidence="7" id="KW-1185">Reference proteome</keyword>
<keyword evidence="3" id="KW-0560">Oxidoreductase</keyword>
<feature type="transmembrane region" description="Helical" evidence="4">
    <location>
        <begin position="374"/>
        <end position="395"/>
    </location>
</feature>
<keyword evidence="2" id="KW-0274">FAD</keyword>
<keyword evidence="4" id="KW-0472">Membrane</keyword>
<evidence type="ECO:0000256" key="1">
    <source>
        <dbReference type="ARBA" id="ARBA00022630"/>
    </source>
</evidence>
<keyword evidence="4" id="KW-1133">Transmembrane helix</keyword>
<comment type="caution">
    <text evidence="6">The sequence shown here is derived from an EMBL/GenBank/DDBJ whole genome shotgun (WGS) entry which is preliminary data.</text>
</comment>
<evidence type="ECO:0000256" key="2">
    <source>
        <dbReference type="ARBA" id="ARBA00022827"/>
    </source>
</evidence>
<dbReference type="Gene3D" id="3.50.50.60">
    <property type="entry name" value="FAD/NAD(P)-binding domain"/>
    <property type="match status" value="1"/>
</dbReference>
<feature type="domain" description="FAD-binding" evidence="5">
    <location>
        <begin position="6"/>
        <end position="349"/>
    </location>
</feature>
<dbReference type="OrthoDB" id="655030at2759"/>